<feature type="transmembrane region" description="Helical" evidence="1">
    <location>
        <begin position="92"/>
        <end position="110"/>
    </location>
</feature>
<dbReference type="EMBL" id="PP856722">
    <property type="protein sequence ID" value="XCH40675.1"/>
    <property type="molecule type" value="Genomic_DNA"/>
</dbReference>
<organism evidence="2">
    <name type="scientific">Salmonella phage vB_SEnST11_KE23</name>
    <dbReference type="NCBI Taxonomy" id="3161174"/>
    <lineage>
        <taxon>Viruses</taxon>
        <taxon>Duplodnaviria</taxon>
        <taxon>Heunggongvirae</taxon>
        <taxon>Uroviricota</taxon>
        <taxon>Caudoviricetes</taxon>
        <taxon>Vequintavirinae</taxon>
        <taxon>Seunavirus</taxon>
    </lineage>
</organism>
<keyword evidence="1" id="KW-0472">Membrane</keyword>
<protein>
    <submittedName>
        <fullName evidence="2">Membrane protein</fullName>
    </submittedName>
</protein>
<evidence type="ECO:0000313" key="2">
    <source>
        <dbReference type="EMBL" id="XCH40675.1"/>
    </source>
</evidence>
<feature type="transmembrane region" description="Helical" evidence="1">
    <location>
        <begin position="6"/>
        <end position="22"/>
    </location>
</feature>
<keyword evidence="1" id="KW-0812">Transmembrane</keyword>
<reference evidence="2" key="1">
    <citation type="submission" date="2024-05" db="EMBL/GenBank/DDBJ databases">
        <authorList>
            <person name="Mugo M.M."/>
            <person name="Musyoki A.M."/>
            <person name="Makumi A.M."/>
            <person name="Mutai I."/>
            <person name="Drechsel O."/>
            <person name="Kering K.K."/>
            <person name="Muturi P."/>
            <person name="Mbae C.K."/>
            <person name="Kariuki S.M."/>
        </authorList>
    </citation>
    <scope>NUCLEOTIDE SEQUENCE</scope>
</reference>
<accession>A0AAU8GJ78</accession>
<evidence type="ECO:0000256" key="1">
    <source>
        <dbReference type="SAM" id="Phobius"/>
    </source>
</evidence>
<feature type="transmembrane region" description="Helical" evidence="1">
    <location>
        <begin position="34"/>
        <end position="53"/>
    </location>
</feature>
<proteinExistence type="predicted"/>
<gene>
    <name evidence="2" type="ORF">YRYPWZST_CDS0274</name>
</gene>
<keyword evidence="1" id="KW-1133">Transmembrane helix</keyword>
<sequence>MIYTIYTLFTILGVVLLIRHWLSGEDFKMQSGAFSTFVCIAVVEGIMMVTTIIPPSHGLFAGILFGYWLFRHIISGRAILQEKLVPNKRLGIGVIVNIVFFGLVSLSYFGG</sequence>
<name>A0AAU8GJ78_9CAUD</name>